<evidence type="ECO:0000256" key="1">
    <source>
        <dbReference type="SAM" id="Phobius"/>
    </source>
</evidence>
<organism evidence="2 3">
    <name type="scientific">Aequitasia blattaphilus</name>
    <dbReference type="NCBI Taxonomy" id="2949332"/>
    <lineage>
        <taxon>Bacteria</taxon>
        <taxon>Bacillati</taxon>
        <taxon>Bacillota</taxon>
        <taxon>Clostridia</taxon>
        <taxon>Lachnospirales</taxon>
        <taxon>Lachnospiraceae</taxon>
        <taxon>Aequitasia</taxon>
    </lineage>
</organism>
<dbReference type="EMBL" id="JAMZFW010000006">
    <property type="protein sequence ID" value="MCP1101988.1"/>
    <property type="molecule type" value="Genomic_DNA"/>
</dbReference>
<protein>
    <submittedName>
        <fullName evidence="2">Uncharacterized protein</fullName>
    </submittedName>
</protein>
<feature type="transmembrane region" description="Helical" evidence="1">
    <location>
        <begin position="60"/>
        <end position="84"/>
    </location>
</feature>
<dbReference type="Proteomes" id="UP001523566">
    <property type="component" value="Unassembled WGS sequence"/>
</dbReference>
<gene>
    <name evidence="2" type="ORF">NK125_06100</name>
</gene>
<keyword evidence="3" id="KW-1185">Reference proteome</keyword>
<name>A0ABT1E876_9FIRM</name>
<evidence type="ECO:0000313" key="2">
    <source>
        <dbReference type="EMBL" id="MCP1101988.1"/>
    </source>
</evidence>
<accession>A0ABT1E876</accession>
<dbReference type="RefSeq" id="WP_262065776.1">
    <property type="nucleotide sequence ID" value="NZ_JAMXOD010000006.1"/>
</dbReference>
<sequence length="157" mass="18462">MGKLKKRFLEALNNISYPQKRKRDVSKFKRRVATYEDMTDDELDMEFVNINTKVNHKKRVLSVVGIAFVMSVFMDLGKYLFGIIEKALMVYFTAPASEALKTEVTIYVFAIFLFFVFALFVIAIGMMLYDLYRLDEQKNIIELVRDKRKKENESNNE</sequence>
<keyword evidence="1" id="KW-0812">Transmembrane</keyword>
<feature type="transmembrane region" description="Helical" evidence="1">
    <location>
        <begin position="104"/>
        <end position="129"/>
    </location>
</feature>
<proteinExistence type="predicted"/>
<comment type="caution">
    <text evidence="2">The sequence shown here is derived from an EMBL/GenBank/DDBJ whole genome shotgun (WGS) entry which is preliminary data.</text>
</comment>
<reference evidence="2 3" key="1">
    <citation type="journal article" date="2022" name="Genome Biol. Evol.">
        <title>Host diet, physiology and behaviors set the stage for Lachnospiraceae cladogenesis.</title>
        <authorList>
            <person name="Vera-Ponce De Leon A."/>
            <person name="Schneider M."/>
            <person name="Jahnes B.C."/>
            <person name="Sadowski V."/>
            <person name="Camuy-Velez L.A."/>
            <person name="Duan J."/>
            <person name="Sabree Z.L."/>
        </authorList>
    </citation>
    <scope>NUCLEOTIDE SEQUENCE [LARGE SCALE GENOMIC DNA]</scope>
    <source>
        <strain evidence="2 3">PAL113</strain>
    </source>
</reference>
<keyword evidence="1" id="KW-0472">Membrane</keyword>
<keyword evidence="1" id="KW-1133">Transmembrane helix</keyword>
<evidence type="ECO:0000313" key="3">
    <source>
        <dbReference type="Proteomes" id="UP001523566"/>
    </source>
</evidence>